<dbReference type="InterPro" id="IPR050794">
    <property type="entry name" value="CPA2_transporter"/>
</dbReference>
<dbReference type="InterPro" id="IPR038770">
    <property type="entry name" value="Na+/solute_symporter_sf"/>
</dbReference>
<evidence type="ECO:0000256" key="5">
    <source>
        <dbReference type="ARBA" id="ARBA00022958"/>
    </source>
</evidence>
<keyword evidence="4 10" id="KW-0812">Transmembrane</keyword>
<keyword evidence="7" id="KW-0406">Ion transport</keyword>
<dbReference type="PRINTS" id="PR00152">
    <property type="entry name" value="RUBISCOSMALL"/>
</dbReference>
<keyword evidence="3" id="KW-0633">Potassium transport</keyword>
<evidence type="ECO:0008006" key="15">
    <source>
        <dbReference type="Google" id="ProtNLM"/>
    </source>
</evidence>
<dbReference type="PANTHER" id="PTHR32468:SF164">
    <property type="entry name" value="OS05G0485000 PROTEIN"/>
    <property type="match status" value="1"/>
</dbReference>
<dbReference type="Proteomes" id="UP000631114">
    <property type="component" value="Unassembled WGS sequence"/>
</dbReference>
<evidence type="ECO:0000256" key="10">
    <source>
        <dbReference type="SAM" id="Phobius"/>
    </source>
</evidence>
<dbReference type="GO" id="GO:1902600">
    <property type="term" value="P:proton transmembrane transport"/>
    <property type="evidence" value="ECO:0007669"/>
    <property type="project" value="InterPro"/>
</dbReference>
<sequence>MVNEDRGLISSCCMPLASINNCATPAQASMVAPFTGLKSISAFPVTRKVNDITSISSNGGKVSCMQEIFVMLSNNELLLFCSVLCEDEKQAVAVKSQLHSLPDLCTKNPPIHGALIVSTILSSPDLKSLWLKEVKVNVDTNVSRVLSIVVGTESMSAFPVITCFLSDLKILNSGLGRLASSSSFISDICSVVSIVIFKISFMLKGEKAFANTLGSITSGAFLLAILCVFGPPKDYGSSKRLQKENGRREIYLCSFIMLLSVYICHRSSGQGYVMTPFIFGLAIPYGPPLGSALEEKFDCFISVLLMPILSCFIGKTIGDDDTWQKRMVPSGNLIDFGLGRVNRGGSLIGKAAEG</sequence>
<evidence type="ECO:0000313" key="13">
    <source>
        <dbReference type="EMBL" id="KAF9606368.1"/>
    </source>
</evidence>
<evidence type="ECO:0000256" key="3">
    <source>
        <dbReference type="ARBA" id="ARBA00022538"/>
    </source>
</evidence>
<accession>A0A835LSD0</accession>
<evidence type="ECO:0000313" key="14">
    <source>
        <dbReference type="Proteomes" id="UP000631114"/>
    </source>
</evidence>
<dbReference type="GO" id="GO:0012505">
    <property type="term" value="C:endomembrane system"/>
    <property type="evidence" value="ECO:0007669"/>
    <property type="project" value="TreeGrafter"/>
</dbReference>
<feature type="transmembrane region" description="Helical" evidence="10">
    <location>
        <begin position="209"/>
        <end position="229"/>
    </location>
</feature>
<evidence type="ECO:0000259" key="11">
    <source>
        <dbReference type="Pfam" id="PF00999"/>
    </source>
</evidence>
<name>A0A835LSD0_9MAGN</name>
<dbReference type="OrthoDB" id="2687058at2759"/>
<comment type="caution">
    <text evidence="13">The sequence shown here is derived from an EMBL/GenBank/DDBJ whole genome shotgun (WGS) entry which is preliminary data.</text>
</comment>
<evidence type="ECO:0000256" key="6">
    <source>
        <dbReference type="ARBA" id="ARBA00022989"/>
    </source>
</evidence>
<dbReference type="Pfam" id="PF12338">
    <property type="entry name" value="RbcS"/>
    <property type="match status" value="1"/>
</dbReference>
<evidence type="ECO:0000256" key="7">
    <source>
        <dbReference type="ARBA" id="ARBA00023065"/>
    </source>
</evidence>
<dbReference type="InterPro" id="IPR024680">
    <property type="entry name" value="RuBisCO_ssu_N"/>
</dbReference>
<dbReference type="GO" id="GO:0006885">
    <property type="term" value="P:regulation of pH"/>
    <property type="evidence" value="ECO:0007669"/>
    <property type="project" value="TreeGrafter"/>
</dbReference>
<proteinExistence type="inferred from homology"/>
<dbReference type="SUPFAM" id="SSF53383">
    <property type="entry name" value="PLP-dependent transferases"/>
    <property type="match status" value="1"/>
</dbReference>
<dbReference type="InterPro" id="IPR015424">
    <property type="entry name" value="PyrdxlP-dep_Trfase"/>
</dbReference>
<feature type="domain" description="Ribulose-1,5-bisphosphate carboxylase small subunit N-terminal" evidence="12">
    <location>
        <begin position="9"/>
        <end position="50"/>
    </location>
</feature>
<evidence type="ECO:0000256" key="9">
    <source>
        <dbReference type="ARBA" id="ARBA00038341"/>
    </source>
</evidence>
<gene>
    <name evidence="13" type="ORF">IFM89_025036</name>
</gene>
<reference evidence="13 14" key="1">
    <citation type="submission" date="2020-10" db="EMBL/GenBank/DDBJ databases">
        <title>The Coptis chinensis genome and diversification of protoberbering-type alkaloids.</title>
        <authorList>
            <person name="Wang B."/>
            <person name="Shu S."/>
            <person name="Song C."/>
            <person name="Liu Y."/>
        </authorList>
    </citation>
    <scope>NUCLEOTIDE SEQUENCE [LARGE SCALE GENOMIC DNA]</scope>
    <source>
        <strain evidence="13">HL-2020</strain>
        <tissue evidence="13">Leaf</tissue>
    </source>
</reference>
<feature type="domain" description="Cation/H+ exchanger transmembrane" evidence="11">
    <location>
        <begin position="140"/>
        <end position="314"/>
    </location>
</feature>
<dbReference type="EMBL" id="JADFTS010000005">
    <property type="protein sequence ID" value="KAF9606368.1"/>
    <property type="molecule type" value="Genomic_DNA"/>
</dbReference>
<dbReference type="InterPro" id="IPR006153">
    <property type="entry name" value="Cation/H_exchanger_TM"/>
</dbReference>
<feature type="transmembrane region" description="Helical" evidence="10">
    <location>
        <begin position="250"/>
        <end position="268"/>
    </location>
</feature>
<keyword evidence="8 10" id="KW-0472">Membrane</keyword>
<dbReference type="GO" id="GO:0015297">
    <property type="term" value="F:antiporter activity"/>
    <property type="evidence" value="ECO:0007669"/>
    <property type="project" value="InterPro"/>
</dbReference>
<evidence type="ECO:0000256" key="1">
    <source>
        <dbReference type="ARBA" id="ARBA00004141"/>
    </source>
</evidence>
<dbReference type="Gene3D" id="1.20.1530.20">
    <property type="match status" value="1"/>
</dbReference>
<keyword evidence="6 10" id="KW-1133">Transmembrane helix</keyword>
<evidence type="ECO:0000256" key="8">
    <source>
        <dbReference type="ARBA" id="ARBA00023136"/>
    </source>
</evidence>
<dbReference type="Pfam" id="PF00999">
    <property type="entry name" value="Na_H_Exchanger"/>
    <property type="match status" value="1"/>
</dbReference>
<dbReference type="GO" id="GO:0016020">
    <property type="term" value="C:membrane"/>
    <property type="evidence" value="ECO:0007669"/>
    <property type="project" value="UniProtKB-SubCell"/>
</dbReference>
<organism evidence="13 14">
    <name type="scientific">Coptis chinensis</name>
    <dbReference type="NCBI Taxonomy" id="261450"/>
    <lineage>
        <taxon>Eukaryota</taxon>
        <taxon>Viridiplantae</taxon>
        <taxon>Streptophyta</taxon>
        <taxon>Embryophyta</taxon>
        <taxon>Tracheophyta</taxon>
        <taxon>Spermatophyta</taxon>
        <taxon>Magnoliopsida</taxon>
        <taxon>Ranunculales</taxon>
        <taxon>Ranunculaceae</taxon>
        <taxon>Coptidoideae</taxon>
        <taxon>Coptis</taxon>
    </lineage>
</organism>
<dbReference type="AlphaFoldDB" id="A0A835LSD0"/>
<dbReference type="InterPro" id="IPR024681">
    <property type="entry name" value="RuBisCO_ssu"/>
</dbReference>
<protein>
    <recommendedName>
        <fullName evidence="15">Cation/H+ exchanger domain-containing protein</fullName>
    </recommendedName>
</protein>
<dbReference type="PANTHER" id="PTHR32468">
    <property type="entry name" value="CATION/H + ANTIPORTER"/>
    <property type="match status" value="1"/>
</dbReference>
<dbReference type="GO" id="GO:0006813">
    <property type="term" value="P:potassium ion transport"/>
    <property type="evidence" value="ECO:0007669"/>
    <property type="project" value="UniProtKB-KW"/>
</dbReference>
<comment type="similarity">
    <text evidence="9">Belongs to the monovalent cation:proton antiporter 2 (CPA2) transporter (TC 2.A.37) family. CHX (TC 2.A.37.4) subfamily.</text>
</comment>
<comment type="subcellular location">
    <subcellularLocation>
        <location evidence="1">Membrane</location>
        <topology evidence="1">Multi-pass membrane protein</topology>
    </subcellularLocation>
</comment>
<evidence type="ECO:0000259" key="12">
    <source>
        <dbReference type="Pfam" id="PF12338"/>
    </source>
</evidence>
<keyword evidence="14" id="KW-1185">Reference proteome</keyword>
<keyword evidence="2" id="KW-0813">Transport</keyword>
<keyword evidence="5" id="KW-0630">Potassium</keyword>
<evidence type="ECO:0000256" key="2">
    <source>
        <dbReference type="ARBA" id="ARBA00022448"/>
    </source>
</evidence>
<evidence type="ECO:0000256" key="4">
    <source>
        <dbReference type="ARBA" id="ARBA00022692"/>
    </source>
</evidence>